<dbReference type="EMBL" id="BABT02000004">
    <property type="protein sequence ID" value="GAA93417.1"/>
    <property type="molecule type" value="Genomic_DNA"/>
</dbReference>
<dbReference type="RefSeq" id="XP_014566116.1">
    <property type="nucleotide sequence ID" value="XM_014710630.1"/>
</dbReference>
<proteinExistence type="predicted"/>
<dbReference type="HOGENOM" id="CLU_1082151_0_0_1"/>
<evidence type="ECO:0000313" key="3">
    <source>
        <dbReference type="Proteomes" id="UP000009131"/>
    </source>
</evidence>
<evidence type="ECO:0000256" key="1">
    <source>
        <dbReference type="SAM" id="MobiDB-lite"/>
    </source>
</evidence>
<protein>
    <submittedName>
        <fullName evidence="2">Uncharacterized protein</fullName>
    </submittedName>
</protein>
<organism evidence="2 3">
    <name type="scientific">Mixia osmundae (strain CBS 9802 / IAM 14324 / JCM 22182 / KY 12970)</name>
    <dbReference type="NCBI Taxonomy" id="764103"/>
    <lineage>
        <taxon>Eukaryota</taxon>
        <taxon>Fungi</taxon>
        <taxon>Dikarya</taxon>
        <taxon>Basidiomycota</taxon>
        <taxon>Pucciniomycotina</taxon>
        <taxon>Mixiomycetes</taxon>
        <taxon>Mixiales</taxon>
        <taxon>Mixiaceae</taxon>
        <taxon>Mixia</taxon>
    </lineage>
</organism>
<reference evidence="2 3" key="2">
    <citation type="journal article" date="2012" name="Open Biol.">
        <title>Characteristics of nucleosomes and linker DNA regions on the genome of the basidiomycete Mixia osmundae revealed by mono- and dinucleosome mapping.</title>
        <authorList>
            <person name="Nishida H."/>
            <person name="Kondo S."/>
            <person name="Matsumoto T."/>
            <person name="Suzuki Y."/>
            <person name="Yoshikawa H."/>
            <person name="Taylor T.D."/>
            <person name="Sugiyama J."/>
        </authorList>
    </citation>
    <scope>NUCLEOTIDE SEQUENCE [LARGE SCALE GENOMIC DNA]</scope>
    <source>
        <strain evidence="3">CBS 9802 / IAM 14324 / JCM 22182 / KY 12970</strain>
    </source>
</reference>
<feature type="region of interest" description="Disordered" evidence="1">
    <location>
        <begin position="73"/>
        <end position="93"/>
    </location>
</feature>
<dbReference type="AlphaFoldDB" id="G7DS57"/>
<sequence length="257" mass="28356">MSGSPSSKKLSAPKTGPADQTLAYNAVNPEIQALIRQKSMEGRYNVNRGYQSASLLETTRYANRSLQASQSAPVLSFAQGHQPSNGTRGLSRRDVNILPPAERSAHAIWQSEASIRADVVLNTSKAAELRPYWQIKSIEEERDARLAAQPQDASDETGTDGFDLSEIDNFEAVPLSSEALPAHALKRTRQAESNDLPWSDEAMDVVKDAQMPPRPMRSLGKRALRPTQSMPASVFDSHSAEPWAAQDFSRYARDHHF</sequence>
<name>G7DS57_MIXOS</name>
<evidence type="ECO:0000313" key="2">
    <source>
        <dbReference type="EMBL" id="GAA93417.1"/>
    </source>
</evidence>
<gene>
    <name evidence="2" type="primary">Mo00058</name>
    <name evidence="2" type="ORF">E5Q_00058</name>
</gene>
<keyword evidence="3" id="KW-1185">Reference proteome</keyword>
<feature type="region of interest" description="Disordered" evidence="1">
    <location>
        <begin position="209"/>
        <end position="239"/>
    </location>
</feature>
<reference evidence="2 3" key="1">
    <citation type="journal article" date="2011" name="J. Gen. Appl. Microbiol.">
        <title>Draft genome sequencing of the enigmatic basidiomycete Mixia osmundae.</title>
        <authorList>
            <person name="Nishida H."/>
            <person name="Nagatsuka Y."/>
            <person name="Sugiyama J."/>
        </authorList>
    </citation>
    <scope>NUCLEOTIDE SEQUENCE [LARGE SCALE GENOMIC DNA]</scope>
    <source>
        <strain evidence="3">CBS 9802 / IAM 14324 / JCM 22182 / KY 12970</strain>
    </source>
</reference>
<accession>G7DS57</accession>
<comment type="caution">
    <text evidence="2">The sequence shown here is derived from an EMBL/GenBank/DDBJ whole genome shotgun (WGS) entry which is preliminary data.</text>
</comment>
<feature type="compositionally biased region" description="Polar residues" evidence="1">
    <location>
        <begin position="73"/>
        <end position="88"/>
    </location>
</feature>
<dbReference type="Proteomes" id="UP000009131">
    <property type="component" value="Unassembled WGS sequence"/>
</dbReference>
<feature type="region of interest" description="Disordered" evidence="1">
    <location>
        <begin position="1"/>
        <end position="23"/>
    </location>
</feature>
<dbReference type="InParanoid" id="G7DS57"/>